<dbReference type="SUPFAM" id="SSF56935">
    <property type="entry name" value="Porins"/>
    <property type="match status" value="1"/>
</dbReference>
<feature type="domain" description="TonB-dependent receptor plug" evidence="1">
    <location>
        <begin position="152"/>
        <end position="230"/>
    </location>
</feature>
<dbReference type="PROSITE" id="PS52016">
    <property type="entry name" value="TONB_DEPENDENT_REC_3"/>
    <property type="match status" value="1"/>
</dbReference>
<dbReference type="InterPro" id="IPR039426">
    <property type="entry name" value="TonB-dep_rcpt-like"/>
</dbReference>
<dbReference type="AlphaFoldDB" id="A0A382KXI0"/>
<dbReference type="EMBL" id="UINC01082567">
    <property type="protein sequence ID" value="SVC27457.1"/>
    <property type="molecule type" value="Genomic_DNA"/>
</dbReference>
<dbReference type="InterPro" id="IPR008969">
    <property type="entry name" value="CarboxyPept-like_regulatory"/>
</dbReference>
<gene>
    <name evidence="2" type="ORF">METZ01_LOCUS280311</name>
</gene>
<dbReference type="SUPFAM" id="SSF49464">
    <property type="entry name" value="Carboxypeptidase regulatory domain-like"/>
    <property type="match status" value="1"/>
</dbReference>
<dbReference type="Pfam" id="PF07715">
    <property type="entry name" value="Plug"/>
    <property type="match status" value="1"/>
</dbReference>
<sequence length="357" mass="39708">MIKSQIINLIIFKRLLLLYFVCLQPSLLFPSTISGYVADAKTGETIIGVNVIVEGTVLGASTDINGFFVLSDVPDGDVILRFSHIAYEEKRQTIELRSRDILVETVLLVPTILEADAIEVVANRGNIIKKETDIASFQADPVILREVPQLGKDVFELVKYSPSVTIGDEFSPLYNVRGSDPSENLVQLDGMTIYNPQHLFGYGAIFNPLMLKNIEMLVGGFDAEYGGRNASILYLTSREGHQSEVHGEFRPSISGFVGAVEFPAGKGTAMLSGRFTSDIISRVMIGMGNLWADFNGSYQRKFRNTRIKLSAFLARDYIDFDAARYAIYYNIPELRDYSVGNRTNALNRAFGLRTRSI</sequence>
<reference evidence="2" key="1">
    <citation type="submission" date="2018-05" db="EMBL/GenBank/DDBJ databases">
        <authorList>
            <person name="Lanie J.A."/>
            <person name="Ng W.-L."/>
            <person name="Kazmierczak K.M."/>
            <person name="Andrzejewski T.M."/>
            <person name="Davidsen T.M."/>
            <person name="Wayne K.J."/>
            <person name="Tettelin H."/>
            <person name="Glass J.I."/>
            <person name="Rusch D."/>
            <person name="Podicherti R."/>
            <person name="Tsui H.-C.T."/>
            <person name="Winkler M.E."/>
        </authorList>
    </citation>
    <scope>NUCLEOTIDE SEQUENCE</scope>
</reference>
<protein>
    <recommendedName>
        <fullName evidence="1">TonB-dependent receptor plug domain-containing protein</fullName>
    </recommendedName>
</protein>
<dbReference type="InterPro" id="IPR037066">
    <property type="entry name" value="Plug_dom_sf"/>
</dbReference>
<evidence type="ECO:0000313" key="2">
    <source>
        <dbReference type="EMBL" id="SVC27457.1"/>
    </source>
</evidence>
<dbReference type="Pfam" id="PF13715">
    <property type="entry name" value="CarbopepD_reg_2"/>
    <property type="match status" value="1"/>
</dbReference>
<evidence type="ECO:0000259" key="1">
    <source>
        <dbReference type="Pfam" id="PF07715"/>
    </source>
</evidence>
<dbReference type="Gene3D" id="2.170.130.10">
    <property type="entry name" value="TonB-dependent receptor, plug domain"/>
    <property type="match status" value="1"/>
</dbReference>
<feature type="non-terminal residue" evidence="2">
    <location>
        <position position="357"/>
    </location>
</feature>
<dbReference type="Gene3D" id="2.60.40.1120">
    <property type="entry name" value="Carboxypeptidase-like, regulatory domain"/>
    <property type="match status" value="1"/>
</dbReference>
<name>A0A382KXI0_9ZZZZ</name>
<dbReference type="InterPro" id="IPR012910">
    <property type="entry name" value="Plug_dom"/>
</dbReference>
<organism evidence="2">
    <name type="scientific">marine metagenome</name>
    <dbReference type="NCBI Taxonomy" id="408172"/>
    <lineage>
        <taxon>unclassified sequences</taxon>
        <taxon>metagenomes</taxon>
        <taxon>ecological metagenomes</taxon>
    </lineage>
</organism>
<accession>A0A382KXI0</accession>
<proteinExistence type="predicted"/>